<dbReference type="Proteomes" id="UP000070501">
    <property type="component" value="Unassembled WGS sequence"/>
</dbReference>
<proteinExistence type="predicted"/>
<feature type="non-terminal residue" evidence="3">
    <location>
        <position position="307"/>
    </location>
</feature>
<accession>A0A136IY68</accession>
<dbReference type="STRING" id="196109.A0A136IY68"/>
<reference evidence="4" key="1">
    <citation type="submission" date="2016-02" db="EMBL/GenBank/DDBJ databases">
        <title>Draft genome sequence of Microdochium bolleyi, a fungal endophyte of beachgrass.</title>
        <authorList>
            <consortium name="DOE Joint Genome Institute"/>
            <person name="David A.S."/>
            <person name="May G."/>
            <person name="Haridas S."/>
            <person name="Lim J."/>
            <person name="Wang M."/>
            <person name="Labutti K."/>
            <person name="Lipzen A."/>
            <person name="Barry K."/>
            <person name="Grigoriev I.V."/>
        </authorList>
    </citation>
    <scope>NUCLEOTIDE SEQUENCE [LARGE SCALE GENOMIC DNA]</scope>
    <source>
        <strain evidence="4">J235TASD1</strain>
    </source>
</reference>
<evidence type="ECO:0000259" key="2">
    <source>
        <dbReference type="Pfam" id="PF06985"/>
    </source>
</evidence>
<dbReference type="InParanoid" id="A0A136IY68"/>
<evidence type="ECO:0000256" key="1">
    <source>
        <dbReference type="SAM" id="MobiDB-lite"/>
    </source>
</evidence>
<gene>
    <name evidence="3" type="ORF">Micbo1qcDRAFT_121692</name>
</gene>
<feature type="region of interest" description="Disordered" evidence="1">
    <location>
        <begin position="1"/>
        <end position="23"/>
    </location>
</feature>
<evidence type="ECO:0000313" key="4">
    <source>
        <dbReference type="Proteomes" id="UP000070501"/>
    </source>
</evidence>
<organism evidence="3 4">
    <name type="scientific">Microdochium bolleyi</name>
    <dbReference type="NCBI Taxonomy" id="196109"/>
    <lineage>
        <taxon>Eukaryota</taxon>
        <taxon>Fungi</taxon>
        <taxon>Dikarya</taxon>
        <taxon>Ascomycota</taxon>
        <taxon>Pezizomycotina</taxon>
        <taxon>Sordariomycetes</taxon>
        <taxon>Xylariomycetidae</taxon>
        <taxon>Xylariales</taxon>
        <taxon>Microdochiaceae</taxon>
        <taxon>Microdochium</taxon>
    </lineage>
</organism>
<feature type="domain" description="Heterokaryon incompatibility" evidence="2">
    <location>
        <begin position="31"/>
        <end position="191"/>
    </location>
</feature>
<protein>
    <submittedName>
        <fullName evidence="3">Heterokaryon incompatibility protein-domain-containing protein</fullName>
    </submittedName>
</protein>
<dbReference type="AlphaFoldDB" id="A0A136IY68"/>
<sequence length="307" mass="34815">MDLGPSEQPSRTARLRPSESLQSTTEAPIQYAALSYCWGPPDDAAKQFKTTRANLSERQAAIVVSETSPVIQDAVKVCKALGVRYLWVDAVCIIQDETRDWHREASRMRDVYGSASVTICALASSSCTQRFLTEREAGFKVPFTSRVKEGVHGHLTLRCGTQPEHDYALDNLPILEDFDTTWFTRAWTSQEHHLSQKLLMFCKERLYICSESGTRGEAESFSENIIATPFVATLEDAASREPLQLDNPLNREWMDLVTGYSSRYLSDVSDRLPALSGLASFYQRLLREDDRYLAGTWSNDLHRQLFW</sequence>
<dbReference type="PANTHER" id="PTHR33112:SF16">
    <property type="entry name" value="HETEROKARYON INCOMPATIBILITY DOMAIN-CONTAINING PROTEIN"/>
    <property type="match status" value="1"/>
</dbReference>
<dbReference type="Pfam" id="PF06985">
    <property type="entry name" value="HET"/>
    <property type="match status" value="1"/>
</dbReference>
<evidence type="ECO:0000313" key="3">
    <source>
        <dbReference type="EMBL" id="KXJ89915.1"/>
    </source>
</evidence>
<dbReference type="OrthoDB" id="2958217at2759"/>
<dbReference type="EMBL" id="KQ964254">
    <property type="protein sequence ID" value="KXJ89915.1"/>
    <property type="molecule type" value="Genomic_DNA"/>
</dbReference>
<dbReference type="PANTHER" id="PTHR33112">
    <property type="entry name" value="DOMAIN PROTEIN, PUTATIVE-RELATED"/>
    <property type="match status" value="1"/>
</dbReference>
<name>A0A136IY68_9PEZI</name>
<keyword evidence="4" id="KW-1185">Reference proteome</keyword>
<dbReference type="InterPro" id="IPR010730">
    <property type="entry name" value="HET"/>
</dbReference>